<comment type="caution">
    <text evidence="2">The sequence shown here is derived from an EMBL/GenBank/DDBJ whole genome shotgun (WGS) entry which is preliminary data.</text>
</comment>
<proteinExistence type="predicted"/>
<dbReference type="InterPro" id="IPR011059">
    <property type="entry name" value="Metal-dep_hydrolase_composite"/>
</dbReference>
<dbReference type="SUPFAM" id="SSF51338">
    <property type="entry name" value="Composite domain of metallo-dependent hydrolases"/>
    <property type="match status" value="1"/>
</dbReference>
<dbReference type="InterPro" id="IPR051781">
    <property type="entry name" value="Metallo-dep_Hydrolase"/>
</dbReference>
<dbReference type="Pfam" id="PF01979">
    <property type="entry name" value="Amidohydro_1"/>
    <property type="match status" value="1"/>
</dbReference>
<gene>
    <name evidence="2" type="ORF">ACFPZ4_03000</name>
</gene>
<sequence>MGTAPRPLALRAARILTGDGEPARPDAVVLVRGGAIEAVCAAADPLPDDTVVLDLGDATLLPGFVDAHAHLTLPADRRGYEAVHELPDPDLLAFGRANAERHLRCGVTTVRDNGARGTLGVRLRDLLAGVPAAPRVLAAGRPLTPPGGHFHFCGGTAGTPAEIRDAVHRLADEGVDHIKIIASGGGTAGSRPEECTYSGEHLRAAVGAARARGLRTAAHCRAAESARQAVAAGVDCLEHLDFLRPVAGGDPTVEYDAETVRMIRDAGTYLSMTMQAGGYDTLLDQRGRPDPDERVVARLERYFRDKLGVLRRLLDDGLGERIVISTDAGPADTRFGRFHLGLALAAEAGYPAADVLRAATSRAAEACGLGASTGRITPGHADDLEAVGGDLLADVTRAADVRLVLARGTVVGTGIPA</sequence>
<dbReference type="Proteomes" id="UP001596207">
    <property type="component" value="Unassembled WGS sequence"/>
</dbReference>
<reference evidence="3" key="1">
    <citation type="journal article" date="2019" name="Int. J. Syst. Evol. Microbiol.">
        <title>The Global Catalogue of Microorganisms (GCM) 10K type strain sequencing project: providing services to taxonomists for standard genome sequencing and annotation.</title>
        <authorList>
            <consortium name="The Broad Institute Genomics Platform"/>
            <consortium name="The Broad Institute Genome Sequencing Center for Infectious Disease"/>
            <person name="Wu L."/>
            <person name="Ma J."/>
        </authorList>
    </citation>
    <scope>NUCLEOTIDE SEQUENCE [LARGE SCALE GENOMIC DNA]</scope>
    <source>
        <strain evidence="3">CGMCC 4.7173</strain>
    </source>
</reference>
<protein>
    <submittedName>
        <fullName evidence="2">Amidohydrolase family protein</fullName>
    </submittedName>
</protein>
<dbReference type="InterPro" id="IPR032466">
    <property type="entry name" value="Metal_Hydrolase"/>
</dbReference>
<organism evidence="2 3">
    <name type="scientific">Micromonospora harpali</name>
    <dbReference type="NCBI Taxonomy" id="1490225"/>
    <lineage>
        <taxon>Bacteria</taxon>
        <taxon>Bacillati</taxon>
        <taxon>Actinomycetota</taxon>
        <taxon>Actinomycetes</taxon>
        <taxon>Micromonosporales</taxon>
        <taxon>Micromonosporaceae</taxon>
        <taxon>Micromonospora</taxon>
    </lineage>
</organism>
<name>A0ABW1HI49_9ACTN</name>
<keyword evidence="3" id="KW-1185">Reference proteome</keyword>
<dbReference type="InterPro" id="IPR006680">
    <property type="entry name" value="Amidohydro-rel"/>
</dbReference>
<dbReference type="Gene3D" id="2.30.40.10">
    <property type="entry name" value="Urease, subunit C, domain 1"/>
    <property type="match status" value="1"/>
</dbReference>
<dbReference type="SUPFAM" id="SSF51556">
    <property type="entry name" value="Metallo-dependent hydrolases"/>
    <property type="match status" value="1"/>
</dbReference>
<dbReference type="RefSeq" id="WP_377536268.1">
    <property type="nucleotide sequence ID" value="NZ_JBHSQQ010000007.1"/>
</dbReference>
<evidence type="ECO:0000313" key="3">
    <source>
        <dbReference type="Proteomes" id="UP001596207"/>
    </source>
</evidence>
<dbReference type="PANTHER" id="PTHR43135:SF3">
    <property type="entry name" value="ALPHA-D-RIBOSE 1-METHYLPHOSPHONATE 5-TRIPHOSPHATE DIPHOSPHATASE"/>
    <property type="match status" value="1"/>
</dbReference>
<accession>A0ABW1HI49</accession>
<dbReference type="PANTHER" id="PTHR43135">
    <property type="entry name" value="ALPHA-D-RIBOSE 1-METHYLPHOSPHONATE 5-TRIPHOSPHATE DIPHOSPHATASE"/>
    <property type="match status" value="1"/>
</dbReference>
<dbReference type="Gene3D" id="3.20.20.140">
    <property type="entry name" value="Metal-dependent hydrolases"/>
    <property type="match status" value="1"/>
</dbReference>
<feature type="domain" description="Amidohydrolase-related" evidence="1">
    <location>
        <begin position="59"/>
        <end position="411"/>
    </location>
</feature>
<evidence type="ECO:0000259" key="1">
    <source>
        <dbReference type="Pfam" id="PF01979"/>
    </source>
</evidence>
<evidence type="ECO:0000313" key="2">
    <source>
        <dbReference type="EMBL" id="MFC5940445.1"/>
    </source>
</evidence>
<dbReference type="EMBL" id="JBHSQQ010000007">
    <property type="protein sequence ID" value="MFC5940445.1"/>
    <property type="molecule type" value="Genomic_DNA"/>
</dbReference>